<reference evidence="2" key="1">
    <citation type="journal article" date="2010" name="Science">
        <title>Plasticity of animal genome architecture unmasked by rapid evolution of a pelagic tunicate.</title>
        <authorList>
            <person name="Denoeud F."/>
            <person name="Henriet S."/>
            <person name="Mungpakdee S."/>
            <person name="Aury J.M."/>
            <person name="Da Silva C."/>
            <person name="Brinkmann H."/>
            <person name="Mikhaleva J."/>
            <person name="Olsen L.C."/>
            <person name="Jubin C."/>
            <person name="Canestro C."/>
            <person name="Bouquet J.M."/>
            <person name="Danks G."/>
            <person name="Poulain J."/>
            <person name="Campsteijn C."/>
            <person name="Adamski M."/>
            <person name="Cross I."/>
            <person name="Yadetie F."/>
            <person name="Muffato M."/>
            <person name="Louis A."/>
            <person name="Butcher S."/>
            <person name="Tsagkogeorga G."/>
            <person name="Konrad A."/>
            <person name="Singh S."/>
            <person name="Jensen M.F."/>
            <person name="Cong E.H."/>
            <person name="Eikeseth-Otteraa H."/>
            <person name="Noel B."/>
            <person name="Anthouard V."/>
            <person name="Porcel B.M."/>
            <person name="Kachouri-Lafond R."/>
            <person name="Nishino A."/>
            <person name="Ugolini M."/>
            <person name="Chourrout P."/>
            <person name="Nishida H."/>
            <person name="Aasland R."/>
            <person name="Huzurbazar S."/>
            <person name="Westhof E."/>
            <person name="Delsuc F."/>
            <person name="Lehrach H."/>
            <person name="Reinhardt R."/>
            <person name="Weissenbach J."/>
            <person name="Roy S.W."/>
            <person name="Artiguenave F."/>
            <person name="Postlethwait J.H."/>
            <person name="Manak J.R."/>
            <person name="Thompson E.M."/>
            <person name="Jaillon O."/>
            <person name="Du Pasquier L."/>
            <person name="Boudinot P."/>
            <person name="Liberles D.A."/>
            <person name="Volff J.N."/>
            <person name="Philippe H."/>
            <person name="Lenhard B."/>
            <person name="Roest Crollius H."/>
            <person name="Wincker P."/>
            <person name="Chourrout D."/>
        </authorList>
    </citation>
    <scope>NUCLEOTIDE SEQUENCE [LARGE SCALE GENOMIC DNA]</scope>
</reference>
<dbReference type="EMBL" id="FN654792">
    <property type="protein sequence ID" value="CBY36517.1"/>
    <property type="molecule type" value="Genomic_DNA"/>
</dbReference>
<feature type="compositionally biased region" description="Basic and acidic residues" evidence="1">
    <location>
        <begin position="299"/>
        <end position="315"/>
    </location>
</feature>
<proteinExistence type="predicted"/>
<protein>
    <submittedName>
        <fullName evidence="2">Uncharacterized protein</fullName>
    </submittedName>
</protein>
<organism evidence="2">
    <name type="scientific">Oikopleura dioica</name>
    <name type="common">Tunicate</name>
    <dbReference type="NCBI Taxonomy" id="34765"/>
    <lineage>
        <taxon>Eukaryota</taxon>
        <taxon>Metazoa</taxon>
        <taxon>Chordata</taxon>
        <taxon>Tunicata</taxon>
        <taxon>Appendicularia</taxon>
        <taxon>Copelata</taxon>
        <taxon>Oikopleuridae</taxon>
        <taxon>Oikopleura</taxon>
    </lineage>
</organism>
<evidence type="ECO:0000313" key="2">
    <source>
        <dbReference type="EMBL" id="CBY36517.1"/>
    </source>
</evidence>
<dbReference type="Proteomes" id="UP000011014">
    <property type="component" value="Unassembled WGS sequence"/>
</dbReference>
<feature type="compositionally biased region" description="Acidic residues" evidence="1">
    <location>
        <begin position="173"/>
        <end position="188"/>
    </location>
</feature>
<gene>
    <name evidence="2" type="ORF">GSOID_T00029526001</name>
</gene>
<feature type="region of interest" description="Disordered" evidence="1">
    <location>
        <begin position="1"/>
        <end position="39"/>
    </location>
</feature>
<evidence type="ECO:0000256" key="1">
    <source>
        <dbReference type="SAM" id="MobiDB-lite"/>
    </source>
</evidence>
<feature type="region of interest" description="Disordered" evidence="1">
    <location>
        <begin position="167"/>
        <end position="231"/>
    </location>
</feature>
<feature type="region of interest" description="Disordered" evidence="1">
    <location>
        <begin position="57"/>
        <end position="136"/>
    </location>
</feature>
<accession>E4YM06</accession>
<dbReference type="AlphaFoldDB" id="E4YM06"/>
<feature type="region of interest" description="Disordered" evidence="1">
    <location>
        <begin position="292"/>
        <end position="362"/>
    </location>
</feature>
<feature type="compositionally biased region" description="Basic and acidic residues" evidence="1">
    <location>
        <begin position="62"/>
        <end position="82"/>
    </location>
</feature>
<sequence>MSPEAAFKKSHGAVREPPFVINDGENLQFPPTGEKPGRELKVENFGESVDEKIKKCATAQNQKEEDQGRKQEVAKSEYEEKVKRKKRLFTDEDGEIAQNEKSETDFIKSLPLPRRKKKGEEGGSSSGARKIEDFTTPLNSTCVAEKYKSPPSMMSRAWQSMRSYWSDMYTSSSEEEEDDDDDAEEEEQVNSTIVDIETKETVVGGGHSGEALLDDDATPTNKKRQQRQSADRVFVAARIGGGGDCGGDSLRMEQDSLEIVTPKKQQGVLKSAARRLVGMSSHKNLPKKALFTAQMVTDGKVHSTPESKEKGDESSRSVQPASPTPPQTCAKDERPDTSISSTIETPARRPRRSRKQTSFYKP</sequence>
<name>E4YM06_OIKDI</name>